<protein>
    <recommendedName>
        <fullName evidence="1">Iodothyronine deiodinase</fullName>
    </recommendedName>
</protein>
<dbReference type="InterPro" id="IPR002654">
    <property type="entry name" value="Glyco_trans_25"/>
</dbReference>
<feature type="domain" description="Glycosyl transferase family 25" evidence="2">
    <location>
        <begin position="148"/>
        <end position="330"/>
    </location>
</feature>
<dbReference type="OrthoDB" id="47375at2759"/>
<dbReference type="GO" id="GO:0016757">
    <property type="term" value="F:glycosyltransferase activity"/>
    <property type="evidence" value="ECO:0007669"/>
    <property type="project" value="UniProtKB-KW"/>
</dbReference>
<dbReference type="PANTHER" id="PTHR11781:SF24">
    <property type="entry name" value="IODOTHYRONINE DEIODINASE"/>
    <property type="match status" value="1"/>
</dbReference>
<dbReference type="InterPro" id="IPR000643">
    <property type="entry name" value="Iodothyronine_deiodinase"/>
</dbReference>
<dbReference type="Pfam" id="PF01755">
    <property type="entry name" value="Glyco_transf_25"/>
    <property type="match status" value="1"/>
</dbReference>
<proteinExistence type="inferred from homology"/>
<dbReference type="GO" id="GO:0042446">
    <property type="term" value="P:hormone biosynthetic process"/>
    <property type="evidence" value="ECO:0007669"/>
    <property type="project" value="UniProtKB-KW"/>
</dbReference>
<accession>A0A8S3VAM7</accession>
<dbReference type="Proteomes" id="UP000683360">
    <property type="component" value="Unassembled WGS sequence"/>
</dbReference>
<dbReference type="Gene3D" id="3.40.30.10">
    <property type="entry name" value="Glutaredoxin"/>
    <property type="match status" value="1"/>
</dbReference>
<comment type="function">
    <text evidence="1">Responsible for the deiodination of T4 (3,5,3',5'-tetraiodothyronine).</text>
</comment>
<evidence type="ECO:0000259" key="2">
    <source>
        <dbReference type="Pfam" id="PF01755"/>
    </source>
</evidence>
<dbReference type="PANTHER" id="PTHR11781">
    <property type="entry name" value="IODOTHYRONINE DEIODINASE"/>
    <property type="match status" value="1"/>
</dbReference>
<keyword evidence="4" id="KW-1185">Reference proteome</keyword>
<evidence type="ECO:0000313" key="3">
    <source>
        <dbReference type="EMBL" id="CAG2254286.1"/>
    </source>
</evidence>
<dbReference type="GO" id="GO:0042403">
    <property type="term" value="P:thyroid hormone metabolic process"/>
    <property type="evidence" value="ECO:0007669"/>
    <property type="project" value="TreeGrafter"/>
</dbReference>
<dbReference type="AlphaFoldDB" id="A0A8S3VAM7"/>
<reference evidence="3" key="1">
    <citation type="submission" date="2021-03" db="EMBL/GenBank/DDBJ databases">
        <authorList>
            <person name="Bekaert M."/>
        </authorList>
    </citation>
    <scope>NUCLEOTIDE SEQUENCE</scope>
</reference>
<keyword evidence="1" id="KW-0712">Selenocysteine</keyword>
<sequence length="389" mass="45565">MVKLEHFNEVIARFSDIADFLIIYIEEAHPSDGWKFGNNIEINYHRNLQERITAAKRLQSFGPKCSIVVDNMRDEANLQYGGLYERLYIVLNDVIAFAGERGPVGYRVEEVEQCLVVFVLTRTVVGTNLTDFPPESKHAFEPDTMMFDKIYIVHLKRRTERRQRMEKAADEMKLDFTYFHAVDGRNLNTEKLDKLGVQILQGYSDIYQNRNMTYGEIGCALTHYYILEDMVVKNYQRVLILEDDAQFVPMFRKQLSRSFADIEEFVPDWDLLFLGRKPMNATADKYVDGTQFAMWPDFSYWALAYAITRKGAKKILKQKPLQKLVPTDELIPIMYNRHPMEEWKKLFYPNDLKAVATNPLLIYPSWWFGETKYISDTEDSRKIASTLET</sequence>
<keyword evidence="1" id="KW-0893">Thyroid hormones biosynthesis</keyword>
<dbReference type="EMBL" id="CAJPWZ010003236">
    <property type="protein sequence ID" value="CAG2254286.1"/>
    <property type="molecule type" value="Genomic_DNA"/>
</dbReference>
<dbReference type="CDD" id="cd06532">
    <property type="entry name" value="Glyco_transf_25"/>
    <property type="match status" value="1"/>
</dbReference>
<evidence type="ECO:0000256" key="1">
    <source>
        <dbReference type="RuleBase" id="RU000676"/>
    </source>
</evidence>
<comment type="similarity">
    <text evidence="1">Belongs to the iodothyronine deiodinase family.</text>
</comment>
<name>A0A8S3VAM7_MYTED</name>
<dbReference type="Pfam" id="PF00837">
    <property type="entry name" value="T4_deiodinase"/>
    <property type="match status" value="1"/>
</dbReference>
<keyword evidence="3" id="KW-0328">Glycosyltransferase</keyword>
<organism evidence="3 4">
    <name type="scientific">Mytilus edulis</name>
    <name type="common">Blue mussel</name>
    <dbReference type="NCBI Taxonomy" id="6550"/>
    <lineage>
        <taxon>Eukaryota</taxon>
        <taxon>Metazoa</taxon>
        <taxon>Spiralia</taxon>
        <taxon>Lophotrochozoa</taxon>
        <taxon>Mollusca</taxon>
        <taxon>Bivalvia</taxon>
        <taxon>Autobranchia</taxon>
        <taxon>Pteriomorphia</taxon>
        <taxon>Mytilida</taxon>
        <taxon>Mytiloidea</taxon>
        <taxon>Mytilidae</taxon>
        <taxon>Mytilinae</taxon>
        <taxon>Mytilus</taxon>
    </lineage>
</organism>
<keyword evidence="3" id="KW-0808">Transferase</keyword>
<evidence type="ECO:0000313" key="4">
    <source>
        <dbReference type="Proteomes" id="UP000683360"/>
    </source>
</evidence>
<comment type="caution">
    <text evidence="3">The sequence shown here is derived from an EMBL/GenBank/DDBJ whole genome shotgun (WGS) entry which is preliminary data.</text>
</comment>
<dbReference type="GO" id="GO:0004800">
    <property type="term" value="F:thyroxine 5'-deiodinase activity"/>
    <property type="evidence" value="ECO:0007669"/>
    <property type="project" value="InterPro"/>
</dbReference>
<keyword evidence="1" id="KW-0560">Oxidoreductase</keyword>
<gene>
    <name evidence="3" type="ORF">MEDL_65775</name>
</gene>